<keyword evidence="1" id="KW-0472">Membrane</keyword>
<evidence type="ECO:0000259" key="2">
    <source>
        <dbReference type="Pfam" id="PF13386"/>
    </source>
</evidence>
<feature type="transmembrane region" description="Helical" evidence="1">
    <location>
        <begin position="6"/>
        <end position="29"/>
    </location>
</feature>
<proteinExistence type="predicted"/>
<dbReference type="EMBL" id="BAABCW010000017">
    <property type="protein sequence ID" value="GAA3517247.1"/>
    <property type="molecule type" value="Genomic_DNA"/>
</dbReference>
<dbReference type="InterPro" id="IPR039447">
    <property type="entry name" value="UreH-like_TM_dom"/>
</dbReference>
<feature type="transmembrane region" description="Helical" evidence="1">
    <location>
        <begin position="130"/>
        <end position="151"/>
    </location>
</feature>
<dbReference type="RefSeq" id="WP_344929518.1">
    <property type="nucleotide sequence ID" value="NZ_BAABCW010000017.1"/>
</dbReference>
<feature type="domain" description="Urease accessory protein UreH-like transmembrane" evidence="2">
    <location>
        <begin position="5"/>
        <end position="203"/>
    </location>
</feature>
<dbReference type="PANTHER" id="PTHR42208:SF1">
    <property type="entry name" value="HEAVY METAL TRANSPORTER"/>
    <property type="match status" value="1"/>
</dbReference>
<feature type="transmembrane region" description="Helical" evidence="1">
    <location>
        <begin position="75"/>
        <end position="95"/>
    </location>
</feature>
<sequence>MLYSALLLGLLGSFHCIGMCGPIAFLLPVDRKKPTKRVLQLISYHVGRILTYAVLGLLVGSVGKSLNLFGFQQQLSIVIGVFMILMILIPTKLFNRYHFSKPIYKFVASIKNAMGTELKKKNPGTFFTMGYLNGLLPCGLVYMAVFGALASGDIWEGGLYMIIFGMGTVPLMTTAIYIGNFLTTKSRQHILKVIPGLVVIIGFLFILRGLGLEIPYLSPSEMVAVEEVSSQYSCH</sequence>
<feature type="transmembrane region" description="Helical" evidence="1">
    <location>
        <begin position="157"/>
        <end position="178"/>
    </location>
</feature>
<evidence type="ECO:0000313" key="4">
    <source>
        <dbReference type="Proteomes" id="UP001500459"/>
    </source>
</evidence>
<evidence type="ECO:0000313" key="3">
    <source>
        <dbReference type="EMBL" id="GAA3517247.1"/>
    </source>
</evidence>
<dbReference type="PANTHER" id="PTHR42208">
    <property type="entry name" value="HEAVY METAL TRANSPORTER-RELATED"/>
    <property type="match status" value="1"/>
</dbReference>
<keyword evidence="4" id="KW-1185">Reference proteome</keyword>
<dbReference type="Proteomes" id="UP001500459">
    <property type="component" value="Unassembled WGS sequence"/>
</dbReference>
<evidence type="ECO:0000256" key="1">
    <source>
        <dbReference type="SAM" id="Phobius"/>
    </source>
</evidence>
<keyword evidence="1" id="KW-0812">Transmembrane</keyword>
<accession>A0ABP6USL2</accession>
<reference evidence="4" key="1">
    <citation type="journal article" date="2019" name="Int. J. Syst. Evol. Microbiol.">
        <title>The Global Catalogue of Microorganisms (GCM) 10K type strain sequencing project: providing services to taxonomists for standard genome sequencing and annotation.</title>
        <authorList>
            <consortium name="The Broad Institute Genomics Platform"/>
            <consortium name="The Broad Institute Genome Sequencing Center for Infectious Disease"/>
            <person name="Wu L."/>
            <person name="Ma J."/>
        </authorList>
    </citation>
    <scope>NUCLEOTIDE SEQUENCE [LARGE SCALE GENOMIC DNA]</scope>
    <source>
        <strain evidence="4">JCM 17106</strain>
    </source>
</reference>
<feature type="transmembrane region" description="Helical" evidence="1">
    <location>
        <begin position="41"/>
        <end position="63"/>
    </location>
</feature>
<gene>
    <name evidence="3" type="ORF">GCM10022393_34180</name>
</gene>
<feature type="transmembrane region" description="Helical" evidence="1">
    <location>
        <begin position="190"/>
        <end position="210"/>
    </location>
</feature>
<protein>
    <submittedName>
        <fullName evidence="3">Sulfite exporter TauE/SafE family protein</fullName>
    </submittedName>
</protein>
<name>A0ABP6USL2_9FLAO</name>
<organism evidence="3 4">
    <name type="scientific">Aquimarina addita</name>
    <dbReference type="NCBI Taxonomy" id="870485"/>
    <lineage>
        <taxon>Bacteria</taxon>
        <taxon>Pseudomonadati</taxon>
        <taxon>Bacteroidota</taxon>
        <taxon>Flavobacteriia</taxon>
        <taxon>Flavobacteriales</taxon>
        <taxon>Flavobacteriaceae</taxon>
        <taxon>Aquimarina</taxon>
    </lineage>
</organism>
<dbReference type="Pfam" id="PF13386">
    <property type="entry name" value="DsbD_2"/>
    <property type="match status" value="1"/>
</dbReference>
<comment type="caution">
    <text evidence="3">The sequence shown here is derived from an EMBL/GenBank/DDBJ whole genome shotgun (WGS) entry which is preliminary data.</text>
</comment>
<keyword evidence="1" id="KW-1133">Transmembrane helix</keyword>